<proteinExistence type="predicted"/>
<reference evidence="3 4" key="1">
    <citation type="submission" date="2020-10" db="EMBL/GenBank/DDBJ databases">
        <title>Sequencing the genomes of 1000 actinobacteria strains.</title>
        <authorList>
            <person name="Klenk H.-P."/>
        </authorList>
    </citation>
    <scope>NUCLEOTIDE SEQUENCE [LARGE SCALE GENOMIC DNA]</scope>
    <source>
        <strain evidence="3 4">DSM 46744</strain>
    </source>
</reference>
<keyword evidence="4" id="KW-1185">Reference proteome</keyword>
<feature type="domain" description="DUF4132" evidence="2">
    <location>
        <begin position="830"/>
        <end position="1012"/>
    </location>
</feature>
<evidence type="ECO:0000313" key="3">
    <source>
        <dbReference type="EMBL" id="MBE1537233.1"/>
    </source>
</evidence>
<feature type="region of interest" description="Disordered" evidence="1">
    <location>
        <begin position="828"/>
        <end position="849"/>
    </location>
</feature>
<name>A0ABR9K325_9ACTN</name>
<organism evidence="3 4">
    <name type="scientific">Actinomadura algeriensis</name>
    <dbReference type="NCBI Taxonomy" id="1679523"/>
    <lineage>
        <taxon>Bacteria</taxon>
        <taxon>Bacillati</taxon>
        <taxon>Actinomycetota</taxon>
        <taxon>Actinomycetes</taxon>
        <taxon>Streptosporangiales</taxon>
        <taxon>Thermomonosporaceae</taxon>
        <taxon>Actinomadura</taxon>
    </lineage>
</organism>
<dbReference type="Pfam" id="PF13569">
    <property type="entry name" value="DUF4132"/>
    <property type="match status" value="1"/>
</dbReference>
<comment type="caution">
    <text evidence="3">The sequence shown here is derived from an EMBL/GenBank/DDBJ whole genome shotgun (WGS) entry which is preliminary data.</text>
</comment>
<sequence length="1075" mass="115850">MNEQSPELPDETVLALPDAWLRALHPRRGGVPVPVAQPVRTAPRRARELVDEHAAGIGSLTAGGYGDPALADAARRYLAGKADPAGAAAVALVSAGTRPESRRASRAIFDAWIVEHGLAFAACALVELGRTSLDRERPGDRIGAVHLPGGESPRIDGALRQRARALLAAAGDGEYDEAVRRLEGHRATVATRALVAYLVPTRQDWVAESCAEVEAGKDMRNLRWLTLYSIGEPLGPEWFASPLARLRYDEAHPSLLATLIDGVGAGVLPYLLDTARETNLSRADHRNLFDAVGLLPTDEAFRALLDRRDGEHARRALLAAMRRFPVRALRLLAAADARGLPGDLLVEHVRAHPRTVEEVLPALPAEVRTVVERVAASQARVPDAPPAAVPDALADPVWRRPAVKPVMAGLEPSATRATEWRDGEREEWLATETPRIPVPADPHWERLAESCRSGSNSLEEAQLLLHGPENLLRPFLAGWSGYFGDDGRAHMRVLVARHGREVYDAATRLADLEPALNGDVLLPFLDAATAARACGWAVRRAPVDEAGLAWLDRHGTGAVPFLVPEALGGKVRPRRAAETGLRRIAARCGVDEVVAAAPPRTREAIRTLLAAHPAETGLVAVGEPGDWADPAVLPQVLLRGRERALPAGATRALLELLTLPASATADAIGGVRDACDPESVAAFGLAVFDRWLAAGGESKQVWALDQLGVTGDDGTVRRLAPLVRAWGDGGGVARAVHGLDALAGIGSDAAMGALYEIALKTKSSKLWKEARRKFDRAAADRGLTPERFADRLVPDFGLDAAGSMVLDYGPRRFTVGFDEWLKPFVADESGRPRKSLPKPGAKDDPGRAPAAHAAFTTLKREVRAVATDQCRRLQRAMTAGRRWEAAEFRDHVAGHPLVRHLARRLVWTAHDGAATAVFRVAEDGTFADVRDDAFTVADSARIGLPHPLRLGAEAVAAWSEVFADYEILQPFPQLGRPVIVLTERERDGDRLERFAGVRLTEADVLALWRRGWNTDSRSRFERTIAGVHRVHAEVESRGDDQIIGTVRLGGGARTFGELDPVLLSETLTALTGPSG</sequence>
<dbReference type="EMBL" id="JADBDZ010000001">
    <property type="protein sequence ID" value="MBE1537233.1"/>
    <property type="molecule type" value="Genomic_DNA"/>
</dbReference>
<protein>
    <recommendedName>
        <fullName evidence="2">DUF4132 domain-containing protein</fullName>
    </recommendedName>
</protein>
<dbReference type="RefSeq" id="WP_192763142.1">
    <property type="nucleotide sequence ID" value="NZ_JADBDZ010000001.1"/>
</dbReference>
<gene>
    <name evidence="3" type="ORF">H4W34_007066</name>
</gene>
<accession>A0ABR9K325</accession>
<dbReference type="Proteomes" id="UP000627838">
    <property type="component" value="Unassembled WGS sequence"/>
</dbReference>
<evidence type="ECO:0000259" key="2">
    <source>
        <dbReference type="Pfam" id="PF13569"/>
    </source>
</evidence>
<dbReference type="InterPro" id="IPR025406">
    <property type="entry name" value="DUF4132"/>
</dbReference>
<evidence type="ECO:0000256" key="1">
    <source>
        <dbReference type="SAM" id="MobiDB-lite"/>
    </source>
</evidence>
<evidence type="ECO:0000313" key="4">
    <source>
        <dbReference type="Proteomes" id="UP000627838"/>
    </source>
</evidence>